<keyword evidence="1" id="KW-1133">Transmembrane helix</keyword>
<evidence type="ECO:0000313" key="2">
    <source>
        <dbReference type="EMBL" id="SYX85046.1"/>
    </source>
</evidence>
<sequence>MYILALIIFIITGLVSVLDILFGISNLGGEGFNLAIRISRLLFVSSALFLLVRKSRSSKKKD</sequence>
<dbReference type="Proteomes" id="UP000304148">
    <property type="component" value="Chromosome"/>
</dbReference>
<evidence type="ECO:0000256" key="1">
    <source>
        <dbReference type="SAM" id="Phobius"/>
    </source>
</evidence>
<gene>
    <name evidence="2" type="ORF">PBLR_13468</name>
</gene>
<keyword evidence="1" id="KW-0472">Membrane</keyword>
<dbReference type="EMBL" id="LS992241">
    <property type="protein sequence ID" value="SYX85046.1"/>
    <property type="molecule type" value="Genomic_DNA"/>
</dbReference>
<evidence type="ECO:0000313" key="3">
    <source>
        <dbReference type="Proteomes" id="UP000304148"/>
    </source>
</evidence>
<reference evidence="3" key="1">
    <citation type="submission" date="2018-08" db="EMBL/GenBank/DDBJ databases">
        <authorList>
            <person name="Chevrot R."/>
        </authorList>
    </citation>
    <scope>NUCLEOTIDE SEQUENCE [LARGE SCALE GENOMIC DNA]</scope>
</reference>
<dbReference type="AlphaFoldDB" id="A0A383RFJ6"/>
<name>A0A383RFJ6_PAEAL</name>
<accession>A0A383RFJ6</accession>
<feature type="transmembrane region" description="Helical" evidence="1">
    <location>
        <begin position="34"/>
        <end position="52"/>
    </location>
</feature>
<feature type="transmembrane region" description="Helical" evidence="1">
    <location>
        <begin position="7"/>
        <end position="28"/>
    </location>
</feature>
<proteinExistence type="predicted"/>
<organism evidence="2 3">
    <name type="scientific">Paenibacillus alvei</name>
    <name type="common">Bacillus alvei</name>
    <dbReference type="NCBI Taxonomy" id="44250"/>
    <lineage>
        <taxon>Bacteria</taxon>
        <taxon>Bacillati</taxon>
        <taxon>Bacillota</taxon>
        <taxon>Bacilli</taxon>
        <taxon>Bacillales</taxon>
        <taxon>Paenibacillaceae</taxon>
        <taxon>Paenibacillus</taxon>
    </lineage>
</organism>
<keyword evidence="1" id="KW-0812">Transmembrane</keyword>
<protein>
    <submittedName>
        <fullName evidence="2">Uncharacterized protein</fullName>
    </submittedName>
</protein>